<keyword evidence="6" id="KW-1185">Reference proteome</keyword>
<comment type="caution">
    <text evidence="5">The sequence shown here is derived from an EMBL/GenBank/DDBJ whole genome shotgun (WGS) entry which is preliminary data.</text>
</comment>
<keyword evidence="3" id="KW-0949">S-adenosyl-L-methionine</keyword>
<name>A0AA40EFH7_9PEZI</name>
<evidence type="ECO:0000256" key="2">
    <source>
        <dbReference type="ARBA" id="ARBA00022679"/>
    </source>
</evidence>
<accession>A0AA40EFH7</accession>
<evidence type="ECO:0000313" key="6">
    <source>
        <dbReference type="Proteomes" id="UP001172155"/>
    </source>
</evidence>
<evidence type="ECO:0000256" key="3">
    <source>
        <dbReference type="ARBA" id="ARBA00022691"/>
    </source>
</evidence>
<dbReference type="InterPro" id="IPR023576">
    <property type="entry name" value="UbiE/COQ5_MeTrFase_CS"/>
</dbReference>
<dbReference type="PANTHER" id="PTHR43591">
    <property type="entry name" value="METHYLTRANSFERASE"/>
    <property type="match status" value="1"/>
</dbReference>
<evidence type="ECO:0000256" key="4">
    <source>
        <dbReference type="ARBA" id="ARBA00038158"/>
    </source>
</evidence>
<sequence length="210" mass="23792">MAINSVSTPNVVCLIEDAASTWSQPDNSVDYVHIRYLVGSIPDWDALFQEAFRVLKPGGYVESLEPSSLFQSDDGSVKEGSAMDRWGKVFNEGGRKIGRPFNIIGEDIQRTGMLQAGFDTPVVDNFKIPISPWPEDKKWREVGRCYQMTMEQDVEGYVLYMFSSVMGWTADKVNVYIEELLSEIRDGTIHGYFDLRNVYARKPDAEARRG</sequence>
<keyword evidence="2" id="KW-0808">Transferase</keyword>
<dbReference type="SUPFAM" id="SSF53335">
    <property type="entry name" value="S-adenosyl-L-methionine-dependent methyltransferases"/>
    <property type="match status" value="1"/>
</dbReference>
<evidence type="ECO:0000313" key="5">
    <source>
        <dbReference type="EMBL" id="KAK0737930.1"/>
    </source>
</evidence>
<dbReference type="Gene3D" id="3.40.50.150">
    <property type="entry name" value="Vaccinia Virus protein VP39"/>
    <property type="match status" value="1"/>
</dbReference>
<dbReference type="PROSITE" id="PS01184">
    <property type="entry name" value="UBIE_2"/>
    <property type="match status" value="1"/>
</dbReference>
<dbReference type="PANTHER" id="PTHR43591:SF10">
    <property type="entry name" value="ABC TRANSMEMBRANE TYPE-1 DOMAIN-CONTAINING PROTEIN-RELATED"/>
    <property type="match status" value="1"/>
</dbReference>
<evidence type="ECO:0000256" key="1">
    <source>
        <dbReference type="ARBA" id="ARBA00022603"/>
    </source>
</evidence>
<dbReference type="InterPro" id="IPR029063">
    <property type="entry name" value="SAM-dependent_MTases_sf"/>
</dbReference>
<dbReference type="GO" id="GO:0008168">
    <property type="term" value="F:methyltransferase activity"/>
    <property type="evidence" value="ECO:0007669"/>
    <property type="project" value="UniProtKB-KW"/>
</dbReference>
<organism evidence="5 6">
    <name type="scientific">Schizothecium vesticola</name>
    <dbReference type="NCBI Taxonomy" id="314040"/>
    <lineage>
        <taxon>Eukaryota</taxon>
        <taxon>Fungi</taxon>
        <taxon>Dikarya</taxon>
        <taxon>Ascomycota</taxon>
        <taxon>Pezizomycotina</taxon>
        <taxon>Sordariomycetes</taxon>
        <taxon>Sordariomycetidae</taxon>
        <taxon>Sordariales</taxon>
        <taxon>Schizotheciaceae</taxon>
        <taxon>Schizothecium</taxon>
    </lineage>
</organism>
<protein>
    <submittedName>
        <fullName evidence="5">S-adenosyl-L-methionine-dependent methyltransferase</fullName>
    </submittedName>
</protein>
<reference evidence="5" key="1">
    <citation type="submission" date="2023-06" db="EMBL/GenBank/DDBJ databases">
        <title>Genome-scale phylogeny and comparative genomics of the fungal order Sordariales.</title>
        <authorList>
            <consortium name="Lawrence Berkeley National Laboratory"/>
            <person name="Hensen N."/>
            <person name="Bonometti L."/>
            <person name="Westerberg I."/>
            <person name="Brannstrom I.O."/>
            <person name="Guillou S."/>
            <person name="Cros-Aarteil S."/>
            <person name="Calhoun S."/>
            <person name="Haridas S."/>
            <person name="Kuo A."/>
            <person name="Mondo S."/>
            <person name="Pangilinan J."/>
            <person name="Riley R."/>
            <person name="LaButti K."/>
            <person name="Andreopoulos B."/>
            <person name="Lipzen A."/>
            <person name="Chen C."/>
            <person name="Yanf M."/>
            <person name="Daum C."/>
            <person name="Ng V."/>
            <person name="Clum A."/>
            <person name="Steindorff A."/>
            <person name="Ohm R."/>
            <person name="Martin F."/>
            <person name="Silar P."/>
            <person name="Natvig D."/>
            <person name="Lalanne C."/>
            <person name="Gautier V."/>
            <person name="Ament-velasquez S.L."/>
            <person name="Kruys A."/>
            <person name="Hutchinson M.I."/>
            <person name="Powell A.J."/>
            <person name="Barry K."/>
            <person name="Miller A.N."/>
            <person name="Grigoriev I.V."/>
            <person name="Debuchy R."/>
            <person name="Gladieux P."/>
            <person name="Thoren M.H."/>
            <person name="Johannesson H."/>
        </authorList>
    </citation>
    <scope>NUCLEOTIDE SEQUENCE</scope>
    <source>
        <strain evidence="5">SMH3187-1</strain>
    </source>
</reference>
<proteinExistence type="inferred from homology"/>
<dbReference type="EMBL" id="JAUKUD010000007">
    <property type="protein sequence ID" value="KAK0737930.1"/>
    <property type="molecule type" value="Genomic_DNA"/>
</dbReference>
<dbReference type="GO" id="GO:0032259">
    <property type="term" value="P:methylation"/>
    <property type="evidence" value="ECO:0007669"/>
    <property type="project" value="UniProtKB-KW"/>
</dbReference>
<dbReference type="Proteomes" id="UP001172155">
    <property type="component" value="Unassembled WGS sequence"/>
</dbReference>
<dbReference type="AlphaFoldDB" id="A0AA40EFH7"/>
<gene>
    <name evidence="5" type="ORF">B0T18DRAFT_420868</name>
</gene>
<comment type="similarity">
    <text evidence="4">Belongs to the methyltransferase superfamily. LaeA methyltransferase family.</text>
</comment>
<keyword evidence="1 5" id="KW-0489">Methyltransferase</keyword>
<dbReference type="Pfam" id="PF13489">
    <property type="entry name" value="Methyltransf_23"/>
    <property type="match status" value="1"/>
</dbReference>